<dbReference type="EnsemblPlants" id="AET6Gv20339600.34">
    <property type="protein sequence ID" value="AET6Gv20339600.34"/>
    <property type="gene ID" value="AET6Gv20339600"/>
</dbReference>
<reference evidence="1" key="3">
    <citation type="journal article" date="2017" name="Nature">
        <title>Genome sequence of the progenitor of the wheat D genome Aegilops tauschii.</title>
        <authorList>
            <person name="Luo M.C."/>
            <person name="Gu Y.Q."/>
            <person name="Puiu D."/>
            <person name="Wang H."/>
            <person name="Twardziok S.O."/>
            <person name="Deal K.R."/>
            <person name="Huo N."/>
            <person name="Zhu T."/>
            <person name="Wang L."/>
            <person name="Wang Y."/>
            <person name="McGuire P.E."/>
            <person name="Liu S."/>
            <person name="Long H."/>
            <person name="Ramasamy R.K."/>
            <person name="Rodriguez J.C."/>
            <person name="Van S.L."/>
            <person name="Yuan L."/>
            <person name="Wang Z."/>
            <person name="Xia Z."/>
            <person name="Xiao L."/>
            <person name="Anderson O.D."/>
            <person name="Ouyang S."/>
            <person name="Liang Y."/>
            <person name="Zimin A.V."/>
            <person name="Pertea G."/>
            <person name="Qi P."/>
            <person name="Bennetzen J.L."/>
            <person name="Dai X."/>
            <person name="Dawson M.W."/>
            <person name="Muller H.G."/>
            <person name="Kugler K."/>
            <person name="Rivarola-Duarte L."/>
            <person name="Spannagl M."/>
            <person name="Mayer K.F.X."/>
            <person name="Lu F.H."/>
            <person name="Bevan M.W."/>
            <person name="Leroy P."/>
            <person name="Li P."/>
            <person name="You F.M."/>
            <person name="Sun Q."/>
            <person name="Liu Z."/>
            <person name="Lyons E."/>
            <person name="Wicker T."/>
            <person name="Salzberg S.L."/>
            <person name="Devos K.M."/>
            <person name="Dvorak J."/>
        </authorList>
    </citation>
    <scope>NUCLEOTIDE SEQUENCE [LARGE SCALE GENOMIC DNA]</scope>
    <source>
        <strain evidence="1">cv. AL8/78</strain>
    </source>
</reference>
<accession>A0A453NDS1</accession>
<proteinExistence type="predicted"/>
<reference evidence="1" key="4">
    <citation type="submission" date="2019-03" db="UniProtKB">
        <authorList>
            <consortium name="EnsemblPlants"/>
        </authorList>
    </citation>
    <scope>IDENTIFICATION</scope>
</reference>
<evidence type="ECO:0000313" key="2">
    <source>
        <dbReference type="Proteomes" id="UP000015105"/>
    </source>
</evidence>
<dbReference type="AlphaFoldDB" id="A0A453NDS1"/>
<reference evidence="1" key="5">
    <citation type="journal article" date="2021" name="G3 (Bethesda)">
        <title>Aegilops tauschii genome assembly Aet v5.0 features greater sequence contiguity and improved annotation.</title>
        <authorList>
            <person name="Wang L."/>
            <person name="Zhu T."/>
            <person name="Rodriguez J.C."/>
            <person name="Deal K.R."/>
            <person name="Dubcovsky J."/>
            <person name="McGuire P.E."/>
            <person name="Lux T."/>
            <person name="Spannagl M."/>
            <person name="Mayer K.F.X."/>
            <person name="Baldrich P."/>
            <person name="Meyers B.C."/>
            <person name="Huo N."/>
            <person name="Gu Y.Q."/>
            <person name="Zhou H."/>
            <person name="Devos K.M."/>
            <person name="Bennetzen J.L."/>
            <person name="Unver T."/>
            <person name="Budak H."/>
            <person name="Gulick P.J."/>
            <person name="Galiba G."/>
            <person name="Kalapos B."/>
            <person name="Nelson D.R."/>
            <person name="Li P."/>
            <person name="You F.M."/>
            <person name="Luo M.C."/>
            <person name="Dvorak J."/>
        </authorList>
    </citation>
    <scope>NUCLEOTIDE SEQUENCE [LARGE SCALE GENOMIC DNA]</scope>
    <source>
        <strain evidence="1">cv. AL8/78</strain>
    </source>
</reference>
<reference evidence="2" key="1">
    <citation type="journal article" date="2014" name="Science">
        <title>Ancient hybridizations among the ancestral genomes of bread wheat.</title>
        <authorList>
            <consortium name="International Wheat Genome Sequencing Consortium,"/>
            <person name="Marcussen T."/>
            <person name="Sandve S.R."/>
            <person name="Heier L."/>
            <person name="Spannagl M."/>
            <person name="Pfeifer M."/>
            <person name="Jakobsen K.S."/>
            <person name="Wulff B.B."/>
            <person name="Steuernagel B."/>
            <person name="Mayer K.F."/>
            <person name="Olsen O.A."/>
        </authorList>
    </citation>
    <scope>NUCLEOTIDE SEQUENCE [LARGE SCALE GENOMIC DNA]</scope>
    <source>
        <strain evidence="2">cv. AL8/78</strain>
    </source>
</reference>
<reference evidence="2" key="2">
    <citation type="journal article" date="2017" name="Nat. Plants">
        <title>The Aegilops tauschii genome reveals multiple impacts of transposons.</title>
        <authorList>
            <person name="Zhao G."/>
            <person name="Zou C."/>
            <person name="Li K."/>
            <person name="Wang K."/>
            <person name="Li T."/>
            <person name="Gao L."/>
            <person name="Zhang X."/>
            <person name="Wang H."/>
            <person name="Yang Z."/>
            <person name="Liu X."/>
            <person name="Jiang W."/>
            <person name="Mao L."/>
            <person name="Kong X."/>
            <person name="Jiao Y."/>
            <person name="Jia J."/>
        </authorList>
    </citation>
    <scope>NUCLEOTIDE SEQUENCE [LARGE SCALE GENOMIC DNA]</scope>
    <source>
        <strain evidence="2">cv. AL8/78</strain>
    </source>
</reference>
<sequence>MTEVRHPSSYLVYGCCQDKVELLALPLMSTCSSLHEQVAETTINQYIYLSHMETVLHCCFSVMKKAKKKRSHRKLKLAASLSYFRQKKKIFTTREEGNTPWPLSVHHLKYIHE</sequence>
<protein>
    <submittedName>
        <fullName evidence="1">Uncharacterized protein</fullName>
    </submittedName>
</protein>
<name>A0A453NDS1_AEGTS</name>
<dbReference type="Gramene" id="AET6Gv20339600.34">
    <property type="protein sequence ID" value="AET6Gv20339600.34"/>
    <property type="gene ID" value="AET6Gv20339600"/>
</dbReference>
<dbReference type="Proteomes" id="UP000015105">
    <property type="component" value="Chromosome 6D"/>
</dbReference>
<evidence type="ECO:0000313" key="1">
    <source>
        <dbReference type="EnsemblPlants" id="AET6Gv20339600.34"/>
    </source>
</evidence>
<keyword evidence="2" id="KW-1185">Reference proteome</keyword>
<organism evidence="1 2">
    <name type="scientific">Aegilops tauschii subsp. strangulata</name>
    <name type="common">Goatgrass</name>
    <dbReference type="NCBI Taxonomy" id="200361"/>
    <lineage>
        <taxon>Eukaryota</taxon>
        <taxon>Viridiplantae</taxon>
        <taxon>Streptophyta</taxon>
        <taxon>Embryophyta</taxon>
        <taxon>Tracheophyta</taxon>
        <taxon>Spermatophyta</taxon>
        <taxon>Magnoliopsida</taxon>
        <taxon>Liliopsida</taxon>
        <taxon>Poales</taxon>
        <taxon>Poaceae</taxon>
        <taxon>BOP clade</taxon>
        <taxon>Pooideae</taxon>
        <taxon>Triticodae</taxon>
        <taxon>Triticeae</taxon>
        <taxon>Triticinae</taxon>
        <taxon>Aegilops</taxon>
    </lineage>
</organism>